<dbReference type="EMBL" id="BMNW01000020">
    <property type="protein sequence ID" value="GGM30888.1"/>
    <property type="molecule type" value="Genomic_DNA"/>
</dbReference>
<evidence type="ECO:0000313" key="2">
    <source>
        <dbReference type="Proteomes" id="UP000616499"/>
    </source>
</evidence>
<sequence length="60" mass="6649">MTTENPDPFYGYTITPRPAEVGGGFQLLFYEEEGQPPIDGGIFDDHDTALAIACVWLSRE</sequence>
<organism evidence="1 2">
    <name type="scientific">Pseudomonas asuensis</name>
    <dbReference type="NCBI Taxonomy" id="1825787"/>
    <lineage>
        <taxon>Bacteria</taxon>
        <taxon>Pseudomonadati</taxon>
        <taxon>Pseudomonadota</taxon>
        <taxon>Gammaproteobacteria</taxon>
        <taxon>Pseudomonadales</taxon>
        <taxon>Pseudomonadaceae</taxon>
        <taxon>Pseudomonas</taxon>
    </lineage>
</organism>
<reference evidence="2" key="1">
    <citation type="journal article" date="2019" name="Int. J. Syst. Evol. Microbiol.">
        <title>The Global Catalogue of Microorganisms (GCM) 10K type strain sequencing project: providing services to taxonomists for standard genome sequencing and annotation.</title>
        <authorList>
            <consortium name="The Broad Institute Genomics Platform"/>
            <consortium name="The Broad Institute Genome Sequencing Center for Infectious Disease"/>
            <person name="Wu L."/>
            <person name="Ma J."/>
        </authorList>
    </citation>
    <scope>NUCLEOTIDE SEQUENCE [LARGE SCALE GENOMIC DNA]</scope>
    <source>
        <strain evidence="2">JCM 13501</strain>
    </source>
</reference>
<accession>A0ABQ2H4P5</accession>
<protein>
    <submittedName>
        <fullName evidence="1">Uncharacterized protein</fullName>
    </submittedName>
</protein>
<dbReference type="Proteomes" id="UP000616499">
    <property type="component" value="Unassembled WGS sequence"/>
</dbReference>
<gene>
    <name evidence="1" type="ORF">GCM10009425_46910</name>
</gene>
<evidence type="ECO:0000313" key="1">
    <source>
        <dbReference type="EMBL" id="GGM30888.1"/>
    </source>
</evidence>
<comment type="caution">
    <text evidence="1">The sequence shown here is derived from an EMBL/GenBank/DDBJ whole genome shotgun (WGS) entry which is preliminary data.</text>
</comment>
<proteinExistence type="predicted"/>
<dbReference type="RefSeq" id="WP_188868564.1">
    <property type="nucleotide sequence ID" value="NZ_BMNW01000020.1"/>
</dbReference>
<name>A0ABQ2H4P5_9PSED</name>
<keyword evidence="2" id="KW-1185">Reference proteome</keyword>